<accession>A0A238YD14</accession>
<dbReference type="OrthoDB" id="676860at2"/>
<protein>
    <submittedName>
        <fullName evidence="1">Uncharacterized protein</fullName>
    </submittedName>
</protein>
<evidence type="ECO:0000313" key="1">
    <source>
        <dbReference type="EMBL" id="SNR68621.1"/>
    </source>
</evidence>
<name>A0A238YD14_9FLAO</name>
<organism evidence="1 2">
    <name type="scientific">Lutibacter agarilyticus</name>
    <dbReference type="NCBI Taxonomy" id="1109740"/>
    <lineage>
        <taxon>Bacteria</taxon>
        <taxon>Pseudomonadati</taxon>
        <taxon>Bacteroidota</taxon>
        <taxon>Flavobacteriia</taxon>
        <taxon>Flavobacteriales</taxon>
        <taxon>Flavobacteriaceae</taxon>
        <taxon>Lutibacter</taxon>
    </lineage>
</organism>
<evidence type="ECO:0000313" key="2">
    <source>
        <dbReference type="Proteomes" id="UP000198384"/>
    </source>
</evidence>
<dbReference type="EMBL" id="FZNT01000008">
    <property type="protein sequence ID" value="SNR68621.1"/>
    <property type="molecule type" value="Genomic_DNA"/>
</dbReference>
<gene>
    <name evidence="1" type="ORF">SAMN06265371_108214</name>
</gene>
<dbReference type="Proteomes" id="UP000198384">
    <property type="component" value="Unassembled WGS sequence"/>
</dbReference>
<dbReference type="RefSeq" id="WP_089382408.1">
    <property type="nucleotide sequence ID" value="NZ_FZNT01000008.1"/>
</dbReference>
<sequence length="114" mass="12873">MVTIVDYKTYEKEDGTTFNTLIVQGGIEAVKNKETGRTYLTTRTARVSCTFDELTCEALKGTQLPGSVKKVNSEPYEYTIPNTGEVVTLTHRFEFISEEESILKENVILKEEVI</sequence>
<keyword evidence="2" id="KW-1185">Reference proteome</keyword>
<dbReference type="AlphaFoldDB" id="A0A238YD14"/>
<proteinExistence type="predicted"/>
<reference evidence="1 2" key="1">
    <citation type="submission" date="2017-06" db="EMBL/GenBank/DDBJ databases">
        <authorList>
            <person name="Kim H.J."/>
            <person name="Triplett B.A."/>
        </authorList>
    </citation>
    <scope>NUCLEOTIDE SEQUENCE [LARGE SCALE GENOMIC DNA]</scope>
    <source>
        <strain evidence="1 2">DSM 29150</strain>
    </source>
</reference>